<comment type="caution">
    <text evidence="4">The sequence shown here is derived from an EMBL/GenBank/DDBJ whole genome shotgun (WGS) entry which is preliminary data.</text>
</comment>
<proteinExistence type="predicted"/>
<feature type="domain" description="Calcineurin-like phosphoesterase" evidence="3">
    <location>
        <begin position="48"/>
        <end position="237"/>
    </location>
</feature>
<gene>
    <name evidence="4" type="ORF">FHR24_000960</name>
</gene>
<keyword evidence="5" id="KW-1185">Reference proteome</keyword>
<dbReference type="InterPro" id="IPR029052">
    <property type="entry name" value="Metallo-depent_PP-like"/>
</dbReference>
<dbReference type="RefSeq" id="WP_167184664.1">
    <property type="nucleotide sequence ID" value="NZ_JAASQL010000001.1"/>
</dbReference>
<evidence type="ECO:0000259" key="3">
    <source>
        <dbReference type="Pfam" id="PF00149"/>
    </source>
</evidence>
<sequence>MKFISLQNYLLILAFLTLTNCATHKKQISSQFKNWDNNKVSIKEQSNIYLIGDAGNSPSGNKTLQNLEQELKKEGKNSSLIFLGDNVYPKGVSNKDNKDQVDRLNSQLNILKNYKGQTIFIPGNHDWYYGLDGLKTQEKLVEKALGKNTFLPENGCPLEVVHLNKNVDVIVIDSQWYITNWNHHPEMNDKCDEIKTRDKFFVELEGLINKSQEKVTLIAIHHPVVSRGTHGGQSSVHQNIFPINNKIPLPGLGTLAQTIRKSSGLNPQDLQGSKYNELVQRVSTLAKEHDRLIFVSGHDHNLQYLFKNGMPQIISGAGSKSSPTYLGKNKGFTFGQNGYAKLSISKQKQVTVAFKSDNQTVFETEIFPASKKKTDKKYNLENTPAYVDAFIYNKNQTDKNKAYQFIWGNHYRNEYSKLVNAKTVLLDTLYGGLTLVKKGGGHQSKSLRLVNPDGKQYVMRALKKSAVRFLQTVAFQNDYIANDMEDTYTENILYDFYTSAHPYTPFIIGDLSDPIGVYHTNPKLFYVPKQDAIRPFDDEFGDALYMIEERPEDGHTDLASFGKPDDIISTDDLFAELRESKNHKLDEKNYVTARLFDMILGDWDRHVDQWRWAVFKDNKHKIFRPIPRDRDQAFSNYDGLLLTTITTIIDPIKLMQTYKKDIRNLFKFNDEPYPIDVSLLQEDDFTIWNQQATFIKNNLTDKIIDDAFNKLPKAVQNKNIEQIKSVLKYRRDHVEEIASEYRKTLEKFAIIKGTDKDEWFDITADKYKTTISVYNLKDDEKEDLHFTRSFNNKNTKEIWVYGLDDDDKYQIKNVSKHSPKIRLIGGQNNDTYTVENAKNIVVHDFKSKNNTFHGKVKKHLTDQYNKNTYQYRKVKDNTQTLLPLIAYNPDDGVNFGASITVAHYGFNQQPFTNKHSLAVKYYSATTGFDITHSSEFATYYNHWNVFFNTRFTSSNFSNNFFGFGNNTINIDNDKGLNYNRVKTEIKKFEPGFVWDNLRGANFKFSIPFKIYEIEEITNRYLNTLPINFDEQNFIGANTNFSYQNYDSTTLPTLGFSFNLNSGWDYNLSKDSSLGFIKTSLGILHPLSSNKKWIIASKIRSQFNLGNQFQLYQAAFIGGNNGLRGFRNERFAGKRAYSQNTDIRYTINRVKTAVLPITYGVSAGYDYGRVWLPSETSDRWHNAYGGSFWVSIPGVTKANFNLFNSKEGARFTFGVGVNW</sequence>
<evidence type="ECO:0000313" key="5">
    <source>
        <dbReference type="Proteomes" id="UP000745859"/>
    </source>
</evidence>
<evidence type="ECO:0000256" key="1">
    <source>
        <dbReference type="ARBA" id="ARBA00022729"/>
    </source>
</evidence>
<protein>
    <submittedName>
        <fullName evidence="4">Phosphodiesterase</fullName>
    </submittedName>
</protein>
<dbReference type="Proteomes" id="UP000745859">
    <property type="component" value="Unassembled WGS sequence"/>
</dbReference>
<evidence type="ECO:0000256" key="2">
    <source>
        <dbReference type="ARBA" id="ARBA00022801"/>
    </source>
</evidence>
<organism evidence="4 5">
    <name type="scientific">Wenyingzhuangia heitensis</name>
    <dbReference type="NCBI Taxonomy" id="1487859"/>
    <lineage>
        <taxon>Bacteria</taxon>
        <taxon>Pseudomonadati</taxon>
        <taxon>Bacteroidota</taxon>
        <taxon>Flavobacteriia</taxon>
        <taxon>Flavobacteriales</taxon>
        <taxon>Flavobacteriaceae</taxon>
        <taxon>Wenyingzhuangia</taxon>
    </lineage>
</organism>
<dbReference type="PANTHER" id="PTHR10161:SF14">
    <property type="entry name" value="TARTRATE-RESISTANT ACID PHOSPHATASE TYPE 5"/>
    <property type="match status" value="1"/>
</dbReference>
<dbReference type="Pfam" id="PF00149">
    <property type="entry name" value="Metallophos"/>
    <property type="match status" value="1"/>
</dbReference>
<reference evidence="4 5" key="1">
    <citation type="submission" date="2020-03" db="EMBL/GenBank/DDBJ databases">
        <title>Genomic Encyclopedia of Type Strains, Phase IV (KMG-IV): sequencing the most valuable type-strain genomes for metagenomic binning, comparative biology and taxonomic classification.</title>
        <authorList>
            <person name="Goeker M."/>
        </authorList>
    </citation>
    <scope>NUCLEOTIDE SEQUENCE [LARGE SCALE GENOMIC DNA]</scope>
    <source>
        <strain evidence="4 5">DSM 101599</strain>
    </source>
</reference>
<dbReference type="PANTHER" id="PTHR10161">
    <property type="entry name" value="TARTRATE-RESISTANT ACID PHOSPHATASE TYPE 5"/>
    <property type="match status" value="1"/>
</dbReference>
<accession>A0ABX0UBI5</accession>
<dbReference type="SUPFAM" id="SSF56300">
    <property type="entry name" value="Metallo-dependent phosphatases"/>
    <property type="match status" value="1"/>
</dbReference>
<dbReference type="InterPro" id="IPR004843">
    <property type="entry name" value="Calcineurin-like_PHP"/>
</dbReference>
<dbReference type="InterPro" id="IPR051558">
    <property type="entry name" value="Metallophosphoesterase_PAP"/>
</dbReference>
<keyword evidence="2" id="KW-0378">Hydrolase</keyword>
<keyword evidence="1" id="KW-0732">Signal</keyword>
<name>A0ABX0UBI5_9FLAO</name>
<dbReference type="Gene3D" id="3.60.21.10">
    <property type="match status" value="1"/>
</dbReference>
<evidence type="ECO:0000313" key="4">
    <source>
        <dbReference type="EMBL" id="NIJ44521.1"/>
    </source>
</evidence>
<dbReference type="EMBL" id="JAASQL010000001">
    <property type="protein sequence ID" value="NIJ44521.1"/>
    <property type="molecule type" value="Genomic_DNA"/>
</dbReference>